<gene>
    <name evidence="7" type="ORF">SAMN00120144_0130</name>
</gene>
<keyword evidence="8" id="KW-1185">Reference proteome</keyword>
<dbReference type="Proteomes" id="UP000192266">
    <property type="component" value="Unassembled WGS sequence"/>
</dbReference>
<evidence type="ECO:0000256" key="3">
    <source>
        <dbReference type="PIRSR" id="PIRSR603782-1"/>
    </source>
</evidence>
<comment type="similarity">
    <text evidence="1">Belongs to the SCO1/2 family.</text>
</comment>
<dbReference type="PANTHER" id="PTHR12151:SF25">
    <property type="entry name" value="LINALOOL DEHYDRATASE_ISOMERASE DOMAIN-CONTAINING PROTEIN"/>
    <property type="match status" value="1"/>
</dbReference>
<name>A0A1W1W1F6_9BACT</name>
<dbReference type="PROSITE" id="PS51352">
    <property type="entry name" value="THIOREDOXIN_2"/>
    <property type="match status" value="1"/>
</dbReference>
<evidence type="ECO:0000256" key="4">
    <source>
        <dbReference type="PIRSR" id="PIRSR603782-2"/>
    </source>
</evidence>
<organism evidence="7 8">
    <name type="scientific">Hymenobacter roseosalivarius DSM 11622</name>
    <dbReference type="NCBI Taxonomy" id="645990"/>
    <lineage>
        <taxon>Bacteria</taxon>
        <taxon>Pseudomonadati</taxon>
        <taxon>Bacteroidota</taxon>
        <taxon>Cytophagia</taxon>
        <taxon>Cytophagales</taxon>
        <taxon>Hymenobacteraceae</taxon>
        <taxon>Hymenobacter</taxon>
    </lineage>
</organism>
<protein>
    <submittedName>
        <fullName evidence="7">Electron transport protein SCO1/SenC</fullName>
    </submittedName>
</protein>
<accession>A0A1W1W1F6</accession>
<proteinExistence type="inferred from homology"/>
<dbReference type="InterPro" id="IPR036249">
    <property type="entry name" value="Thioredoxin-like_sf"/>
</dbReference>
<evidence type="ECO:0000256" key="5">
    <source>
        <dbReference type="SAM" id="SignalP"/>
    </source>
</evidence>
<dbReference type="RefSeq" id="WP_234997417.1">
    <property type="nucleotide sequence ID" value="NZ_FWWW01000091.1"/>
</dbReference>
<evidence type="ECO:0000256" key="2">
    <source>
        <dbReference type="ARBA" id="ARBA00023008"/>
    </source>
</evidence>
<dbReference type="InterPro" id="IPR003782">
    <property type="entry name" value="SCO1/SenC"/>
</dbReference>
<keyword evidence="5" id="KW-0732">Signal</keyword>
<dbReference type="InterPro" id="IPR013766">
    <property type="entry name" value="Thioredoxin_domain"/>
</dbReference>
<dbReference type="Gene3D" id="3.40.30.10">
    <property type="entry name" value="Glutaredoxin"/>
    <property type="match status" value="1"/>
</dbReference>
<feature type="binding site" evidence="3">
    <location>
        <position position="98"/>
    </location>
    <ligand>
        <name>Cu cation</name>
        <dbReference type="ChEBI" id="CHEBI:23378"/>
    </ligand>
</feature>
<feature type="binding site" evidence="3">
    <location>
        <position position="183"/>
    </location>
    <ligand>
        <name>Cu cation</name>
        <dbReference type="ChEBI" id="CHEBI:23378"/>
    </ligand>
</feature>
<sequence>MMFFLFTRARRGALLIGGALLVLSACQSKPDTAALDRLPYIGERQVVPRADGGPADTLYATIPAFTLTDQDSATITNDTFKNKVYVADFFFATCPSICPKMQSEMLRVYEKFKDNPRVLFLSHTIDPEHDSVAVLRDYAQRLGVQDASRWHFATASHDTIFSLARAYYVSAQKDASLAGGFAHSGAFTLIDSQRRIRGVYDGMNPDEVARLIEDLPVLLKEEAETTAQAAL</sequence>
<dbReference type="PANTHER" id="PTHR12151">
    <property type="entry name" value="ELECTRON TRANSPORT PROTIN SCO1/SENC FAMILY MEMBER"/>
    <property type="match status" value="1"/>
</dbReference>
<evidence type="ECO:0000256" key="1">
    <source>
        <dbReference type="ARBA" id="ARBA00010996"/>
    </source>
</evidence>
<dbReference type="STRING" id="645990.SAMN00120144_0130"/>
<feature type="domain" description="Thioredoxin" evidence="6">
    <location>
        <begin position="56"/>
        <end position="217"/>
    </location>
</feature>
<feature type="chain" id="PRO_5012054342" evidence="5">
    <location>
        <begin position="34"/>
        <end position="231"/>
    </location>
</feature>
<evidence type="ECO:0000313" key="7">
    <source>
        <dbReference type="EMBL" id="SMB99320.1"/>
    </source>
</evidence>
<evidence type="ECO:0000259" key="6">
    <source>
        <dbReference type="PROSITE" id="PS51352"/>
    </source>
</evidence>
<dbReference type="CDD" id="cd02968">
    <property type="entry name" value="SCO"/>
    <property type="match status" value="1"/>
</dbReference>
<feature type="disulfide bond" description="Redox-active" evidence="4">
    <location>
        <begin position="94"/>
        <end position="98"/>
    </location>
</feature>
<dbReference type="Pfam" id="PF02630">
    <property type="entry name" value="SCO1-SenC"/>
    <property type="match status" value="1"/>
</dbReference>
<dbReference type="SUPFAM" id="SSF52833">
    <property type="entry name" value="Thioredoxin-like"/>
    <property type="match status" value="1"/>
</dbReference>
<keyword evidence="3" id="KW-0479">Metal-binding</keyword>
<feature type="binding site" evidence="3">
    <location>
        <position position="94"/>
    </location>
    <ligand>
        <name>Cu cation</name>
        <dbReference type="ChEBI" id="CHEBI:23378"/>
    </ligand>
</feature>
<dbReference type="GO" id="GO:0046872">
    <property type="term" value="F:metal ion binding"/>
    <property type="evidence" value="ECO:0007669"/>
    <property type="project" value="UniProtKB-KW"/>
</dbReference>
<dbReference type="AlphaFoldDB" id="A0A1W1W1F6"/>
<feature type="signal peptide" evidence="5">
    <location>
        <begin position="1"/>
        <end position="33"/>
    </location>
</feature>
<reference evidence="7 8" key="1">
    <citation type="submission" date="2017-04" db="EMBL/GenBank/DDBJ databases">
        <authorList>
            <person name="Afonso C.L."/>
            <person name="Miller P.J."/>
            <person name="Scott M.A."/>
            <person name="Spackman E."/>
            <person name="Goraichik I."/>
            <person name="Dimitrov K.M."/>
            <person name="Suarez D.L."/>
            <person name="Swayne D.E."/>
        </authorList>
    </citation>
    <scope>NUCLEOTIDE SEQUENCE [LARGE SCALE GENOMIC DNA]</scope>
    <source>
        <strain evidence="7 8">DSM 11622</strain>
    </source>
</reference>
<dbReference type="EMBL" id="FWWW01000091">
    <property type="protein sequence ID" value="SMB99320.1"/>
    <property type="molecule type" value="Genomic_DNA"/>
</dbReference>
<evidence type="ECO:0000313" key="8">
    <source>
        <dbReference type="Proteomes" id="UP000192266"/>
    </source>
</evidence>
<keyword evidence="2 3" id="KW-0186">Copper</keyword>
<keyword evidence="4" id="KW-1015">Disulfide bond</keyword>